<dbReference type="GeneID" id="54412293"/>
<protein>
    <recommendedName>
        <fullName evidence="1">BTB domain-containing protein</fullName>
    </recommendedName>
</protein>
<evidence type="ECO:0000259" key="1">
    <source>
        <dbReference type="PROSITE" id="PS50097"/>
    </source>
</evidence>
<reference evidence="2" key="1">
    <citation type="journal article" date="2020" name="Stud. Mycol.">
        <title>101 Dothideomycetes genomes: a test case for predicting lifestyles and emergence of pathogens.</title>
        <authorList>
            <person name="Haridas S."/>
            <person name="Albert R."/>
            <person name="Binder M."/>
            <person name="Bloem J."/>
            <person name="Labutti K."/>
            <person name="Salamov A."/>
            <person name="Andreopoulos B."/>
            <person name="Baker S."/>
            <person name="Barry K."/>
            <person name="Bills G."/>
            <person name="Bluhm B."/>
            <person name="Cannon C."/>
            <person name="Castanera R."/>
            <person name="Culley D."/>
            <person name="Daum C."/>
            <person name="Ezra D."/>
            <person name="Gonzalez J."/>
            <person name="Henrissat B."/>
            <person name="Kuo A."/>
            <person name="Liang C."/>
            <person name="Lipzen A."/>
            <person name="Lutzoni F."/>
            <person name="Magnuson J."/>
            <person name="Mondo S."/>
            <person name="Nolan M."/>
            <person name="Ohm R."/>
            <person name="Pangilinan J."/>
            <person name="Park H.-J."/>
            <person name="Ramirez L."/>
            <person name="Alfaro M."/>
            <person name="Sun H."/>
            <person name="Tritt A."/>
            <person name="Yoshinaga Y."/>
            <person name="Zwiers L.-H."/>
            <person name="Turgeon B."/>
            <person name="Goodwin S."/>
            <person name="Spatafora J."/>
            <person name="Crous P."/>
            <person name="Grigoriev I."/>
        </authorList>
    </citation>
    <scope>NUCLEOTIDE SEQUENCE</scope>
    <source>
        <strain evidence="2">CBS 119687</strain>
    </source>
</reference>
<evidence type="ECO:0000313" key="3">
    <source>
        <dbReference type="Proteomes" id="UP000799771"/>
    </source>
</evidence>
<dbReference type="EMBL" id="ML977518">
    <property type="protein sequence ID" value="KAF2124791.1"/>
    <property type="molecule type" value="Genomic_DNA"/>
</dbReference>
<evidence type="ECO:0000313" key="2">
    <source>
        <dbReference type="EMBL" id="KAF2124791.1"/>
    </source>
</evidence>
<keyword evidence="3" id="KW-1185">Reference proteome</keyword>
<proteinExistence type="predicted"/>
<name>A0A6A6A2I8_9PLEO</name>
<dbReference type="PROSITE" id="PS50097">
    <property type="entry name" value="BTB"/>
    <property type="match status" value="1"/>
</dbReference>
<dbReference type="AlphaFoldDB" id="A0A6A6A2I8"/>
<accession>A0A6A6A2I8</accession>
<dbReference type="OrthoDB" id="1022638at2759"/>
<dbReference type="InterPro" id="IPR011333">
    <property type="entry name" value="SKP1/BTB/POZ_sf"/>
</dbReference>
<dbReference type="PANTHER" id="PTHR47843:SF2">
    <property type="entry name" value="BTB DOMAIN-CONTAINING PROTEIN"/>
    <property type="match status" value="1"/>
</dbReference>
<dbReference type="SUPFAM" id="SSF54695">
    <property type="entry name" value="POZ domain"/>
    <property type="match status" value="1"/>
</dbReference>
<gene>
    <name evidence="2" type="ORF">P153DRAFT_400871</name>
</gene>
<organism evidence="2 3">
    <name type="scientific">Dothidotthia symphoricarpi CBS 119687</name>
    <dbReference type="NCBI Taxonomy" id="1392245"/>
    <lineage>
        <taxon>Eukaryota</taxon>
        <taxon>Fungi</taxon>
        <taxon>Dikarya</taxon>
        <taxon>Ascomycota</taxon>
        <taxon>Pezizomycotina</taxon>
        <taxon>Dothideomycetes</taxon>
        <taxon>Pleosporomycetidae</taxon>
        <taxon>Pleosporales</taxon>
        <taxon>Dothidotthiaceae</taxon>
        <taxon>Dothidotthia</taxon>
    </lineage>
</organism>
<dbReference type="Pfam" id="PF00651">
    <property type="entry name" value="BTB"/>
    <property type="match status" value="1"/>
</dbReference>
<dbReference type="Proteomes" id="UP000799771">
    <property type="component" value="Unassembled WGS sequence"/>
</dbReference>
<dbReference type="InterPro" id="IPR000210">
    <property type="entry name" value="BTB/POZ_dom"/>
</dbReference>
<feature type="domain" description="BTB" evidence="1">
    <location>
        <begin position="21"/>
        <end position="92"/>
    </location>
</feature>
<sequence>MNGPETKLRRSMADGPGFWSTIITVLVGEDEEVKKFLVHQDQLTISSEFFKKALSGDWEESSTRTVQLPETDVTAFGIYVKWLYSGKFYIMEDNDKSDKDEDDLIPDHELDKWHSCYVLGSFLQDLDFKDALIDMLIEKARLELAFSIHLVESVYDFSLATSPHRELVVHAVAHVWPNPFFQIKVLKEQPAEFLADLLVYIGPPAKLRIFQAQSVNDFFKDLKPCRYHEHTLNNSPCYKTKKRFFA</sequence>
<dbReference type="CDD" id="cd18186">
    <property type="entry name" value="BTB_POZ_ZBTB_KLHL-like"/>
    <property type="match status" value="1"/>
</dbReference>
<dbReference type="RefSeq" id="XP_033519184.1">
    <property type="nucleotide sequence ID" value="XM_033671861.1"/>
</dbReference>
<dbReference type="PANTHER" id="PTHR47843">
    <property type="entry name" value="BTB DOMAIN-CONTAINING PROTEIN-RELATED"/>
    <property type="match status" value="1"/>
</dbReference>
<dbReference type="Gene3D" id="3.30.710.10">
    <property type="entry name" value="Potassium Channel Kv1.1, Chain A"/>
    <property type="match status" value="1"/>
</dbReference>